<protein>
    <submittedName>
        <fullName evidence="2">Uncharacterized protein</fullName>
    </submittedName>
</protein>
<accession>X1BHQ1</accession>
<gene>
    <name evidence="2" type="ORF">S01H4_31856</name>
</gene>
<organism evidence="2">
    <name type="scientific">marine sediment metagenome</name>
    <dbReference type="NCBI Taxonomy" id="412755"/>
    <lineage>
        <taxon>unclassified sequences</taxon>
        <taxon>metagenomes</taxon>
        <taxon>ecological metagenomes</taxon>
    </lineage>
</organism>
<keyword evidence="1" id="KW-0175">Coiled coil</keyword>
<dbReference type="AlphaFoldDB" id="X1BHQ1"/>
<proteinExistence type="predicted"/>
<dbReference type="EMBL" id="BART01016589">
    <property type="protein sequence ID" value="GAG83643.1"/>
    <property type="molecule type" value="Genomic_DNA"/>
</dbReference>
<feature type="coiled-coil region" evidence="1">
    <location>
        <begin position="87"/>
        <end position="114"/>
    </location>
</feature>
<sequence length="127" mass="15029">MKRKKRIWRYFFLILLIPFGCLLVLQYAQAGINVQILNSFSDEIQEWQNKGYELDELVITDLMCLEEEYMIAIFSLIVTDILAGKRVGELEGRIKSAEEDIKEIRDNQKGLREKQLDIMERMLELKK</sequence>
<evidence type="ECO:0000313" key="2">
    <source>
        <dbReference type="EMBL" id="GAG83643.1"/>
    </source>
</evidence>
<evidence type="ECO:0000256" key="1">
    <source>
        <dbReference type="SAM" id="Coils"/>
    </source>
</evidence>
<reference evidence="2" key="1">
    <citation type="journal article" date="2014" name="Front. Microbiol.">
        <title>High frequency of phylogenetically diverse reductive dehalogenase-homologous genes in deep subseafloor sedimentary metagenomes.</title>
        <authorList>
            <person name="Kawai M."/>
            <person name="Futagami T."/>
            <person name="Toyoda A."/>
            <person name="Takaki Y."/>
            <person name="Nishi S."/>
            <person name="Hori S."/>
            <person name="Arai W."/>
            <person name="Tsubouchi T."/>
            <person name="Morono Y."/>
            <person name="Uchiyama I."/>
            <person name="Ito T."/>
            <person name="Fujiyama A."/>
            <person name="Inagaki F."/>
            <person name="Takami H."/>
        </authorList>
    </citation>
    <scope>NUCLEOTIDE SEQUENCE</scope>
    <source>
        <strain evidence="2">Expedition CK06-06</strain>
    </source>
</reference>
<comment type="caution">
    <text evidence="2">The sequence shown here is derived from an EMBL/GenBank/DDBJ whole genome shotgun (WGS) entry which is preliminary data.</text>
</comment>
<name>X1BHQ1_9ZZZZ</name>